<evidence type="ECO:0000256" key="7">
    <source>
        <dbReference type="SAM" id="Phobius"/>
    </source>
</evidence>
<evidence type="ECO:0000256" key="2">
    <source>
        <dbReference type="ARBA" id="ARBA00006143"/>
    </source>
</evidence>
<dbReference type="GO" id="GO:0017004">
    <property type="term" value="P:cytochrome complex assembly"/>
    <property type="evidence" value="ECO:0007669"/>
    <property type="project" value="UniProtKB-KW"/>
</dbReference>
<evidence type="ECO:0000256" key="4">
    <source>
        <dbReference type="ARBA" id="ARBA00022748"/>
    </source>
</evidence>
<evidence type="ECO:0000256" key="6">
    <source>
        <dbReference type="ARBA" id="ARBA00023136"/>
    </source>
</evidence>
<name>A0A9X3IJG3_9HYPH</name>
<evidence type="ECO:0000256" key="5">
    <source>
        <dbReference type="ARBA" id="ARBA00022989"/>
    </source>
</evidence>
<dbReference type="InterPro" id="IPR051790">
    <property type="entry name" value="Cytochrome_c-biogenesis_DsbD"/>
</dbReference>
<evidence type="ECO:0000259" key="8">
    <source>
        <dbReference type="Pfam" id="PF02683"/>
    </source>
</evidence>
<dbReference type="AlphaFoldDB" id="A0A9X3IJG3"/>
<dbReference type="Proteomes" id="UP001144805">
    <property type="component" value="Unassembled WGS sequence"/>
</dbReference>
<feature type="transmembrane region" description="Helical" evidence="7">
    <location>
        <begin position="211"/>
        <end position="235"/>
    </location>
</feature>
<dbReference type="PANTHER" id="PTHR31272:SF4">
    <property type="entry name" value="CYTOCHROME C-TYPE BIOGENESIS PROTEIN HI_1454-RELATED"/>
    <property type="match status" value="1"/>
</dbReference>
<keyword evidence="4" id="KW-0201">Cytochrome c-type biogenesis</keyword>
<feature type="transmembrane region" description="Helical" evidence="7">
    <location>
        <begin position="60"/>
        <end position="84"/>
    </location>
</feature>
<feature type="transmembrane region" description="Helical" evidence="7">
    <location>
        <begin position="171"/>
        <end position="190"/>
    </location>
</feature>
<dbReference type="RefSeq" id="WP_266337410.1">
    <property type="nucleotide sequence ID" value="NZ_JAPKNK010000002.1"/>
</dbReference>
<feature type="transmembrane region" description="Helical" evidence="7">
    <location>
        <begin position="131"/>
        <end position="159"/>
    </location>
</feature>
<dbReference type="Pfam" id="PF02683">
    <property type="entry name" value="DsbD_TM"/>
    <property type="match status" value="1"/>
</dbReference>
<comment type="subcellular location">
    <subcellularLocation>
        <location evidence="1">Membrane</location>
        <topology evidence="1">Multi-pass membrane protein</topology>
    </subcellularLocation>
</comment>
<keyword evidence="3 7" id="KW-0812">Transmembrane</keyword>
<comment type="similarity">
    <text evidence="2">Belongs to the DsbD family.</text>
</comment>
<organism evidence="9 10">
    <name type="scientific">Kaistia nematophila</name>
    <dbReference type="NCBI Taxonomy" id="2994654"/>
    <lineage>
        <taxon>Bacteria</taxon>
        <taxon>Pseudomonadati</taxon>
        <taxon>Pseudomonadota</taxon>
        <taxon>Alphaproteobacteria</taxon>
        <taxon>Hyphomicrobiales</taxon>
        <taxon>Kaistiaceae</taxon>
        <taxon>Kaistia</taxon>
    </lineage>
</organism>
<dbReference type="GO" id="GO:0016020">
    <property type="term" value="C:membrane"/>
    <property type="evidence" value="ECO:0007669"/>
    <property type="project" value="UniProtKB-SubCell"/>
</dbReference>
<evidence type="ECO:0000256" key="3">
    <source>
        <dbReference type="ARBA" id="ARBA00022692"/>
    </source>
</evidence>
<gene>
    <name evidence="9" type="ORF">OSH07_04410</name>
</gene>
<sequence>MPSDVTLWGALIAGLLSFISPCVLPLVPPYLCYVTGLSLDEVVGTKADARIRRMVLRSSFAFVLGFTTVFVLLGATASVLGRMVARQQEILSVVAGLVIIVMGLHFLGVFRIAFLQREARVQVANQPGGLVGAYVLGLAFAFGWTPCIGPVLAAILAVAGSQDTVGRGAGLLAIYSLGLGIPFMIAAGFAERFIGGLRRFRRHMPMVEKAMGLFLILAGVLFLTGQMTAMSFWLLETFPALSRIG</sequence>
<keyword evidence="5 7" id="KW-1133">Transmembrane helix</keyword>
<feature type="domain" description="Cytochrome C biogenesis protein transmembrane" evidence="8">
    <location>
        <begin position="6"/>
        <end position="221"/>
    </location>
</feature>
<proteinExistence type="inferred from homology"/>
<dbReference type="PANTHER" id="PTHR31272">
    <property type="entry name" value="CYTOCHROME C-TYPE BIOGENESIS PROTEIN HI_1454-RELATED"/>
    <property type="match status" value="1"/>
</dbReference>
<reference evidence="9" key="1">
    <citation type="submission" date="2022-11" db="EMBL/GenBank/DDBJ databases">
        <title>Biodiversity and phylogenetic relationships of bacteria.</title>
        <authorList>
            <person name="Machado R.A.R."/>
            <person name="Bhat A."/>
            <person name="Loulou A."/>
            <person name="Kallel S."/>
        </authorList>
    </citation>
    <scope>NUCLEOTIDE SEQUENCE</scope>
    <source>
        <strain evidence="9">K-TC2</strain>
    </source>
</reference>
<keyword evidence="10" id="KW-1185">Reference proteome</keyword>
<feature type="transmembrane region" description="Helical" evidence="7">
    <location>
        <begin position="6"/>
        <end position="27"/>
    </location>
</feature>
<evidence type="ECO:0000256" key="1">
    <source>
        <dbReference type="ARBA" id="ARBA00004141"/>
    </source>
</evidence>
<protein>
    <submittedName>
        <fullName evidence="9">Cytochrome c biogenesis protein CcdA</fullName>
    </submittedName>
</protein>
<feature type="transmembrane region" description="Helical" evidence="7">
    <location>
        <begin position="90"/>
        <end position="110"/>
    </location>
</feature>
<comment type="caution">
    <text evidence="9">The sequence shown here is derived from an EMBL/GenBank/DDBJ whole genome shotgun (WGS) entry which is preliminary data.</text>
</comment>
<evidence type="ECO:0000313" key="9">
    <source>
        <dbReference type="EMBL" id="MCX5568428.1"/>
    </source>
</evidence>
<keyword evidence="6 7" id="KW-0472">Membrane</keyword>
<evidence type="ECO:0000313" key="10">
    <source>
        <dbReference type="Proteomes" id="UP001144805"/>
    </source>
</evidence>
<accession>A0A9X3IJG3</accession>
<dbReference type="EMBL" id="JAPKNK010000002">
    <property type="protein sequence ID" value="MCX5568428.1"/>
    <property type="molecule type" value="Genomic_DNA"/>
</dbReference>
<dbReference type="InterPro" id="IPR003834">
    <property type="entry name" value="Cyt_c_assmbl_TM_dom"/>
</dbReference>